<feature type="non-terminal residue" evidence="2">
    <location>
        <position position="1"/>
    </location>
</feature>
<protein>
    <submittedName>
        <fullName evidence="2">Uncharacterized protein</fullName>
    </submittedName>
</protein>
<organism evidence="2">
    <name type="scientific">uncultured Quadrisphaera sp</name>
    <dbReference type="NCBI Taxonomy" id="904978"/>
    <lineage>
        <taxon>Bacteria</taxon>
        <taxon>Bacillati</taxon>
        <taxon>Actinomycetota</taxon>
        <taxon>Actinomycetes</taxon>
        <taxon>Kineosporiales</taxon>
        <taxon>Kineosporiaceae</taxon>
        <taxon>Quadrisphaera</taxon>
        <taxon>environmental samples</taxon>
    </lineage>
</organism>
<dbReference type="AlphaFoldDB" id="A0A6J4PCR4"/>
<proteinExistence type="predicted"/>
<sequence length="61" mass="6339">GRPARQDHRLRAHPRRAARDPHRGAEGAGDGEGPEDPREGGGAAPAGRPPRADPAGPAHRL</sequence>
<gene>
    <name evidence="2" type="ORF">AVDCRST_MAG35-1433</name>
</gene>
<evidence type="ECO:0000313" key="2">
    <source>
        <dbReference type="EMBL" id="CAA9410961.1"/>
    </source>
</evidence>
<feature type="non-terminal residue" evidence="2">
    <location>
        <position position="61"/>
    </location>
</feature>
<dbReference type="EMBL" id="CADCUY010000292">
    <property type="protein sequence ID" value="CAA9410961.1"/>
    <property type="molecule type" value="Genomic_DNA"/>
</dbReference>
<evidence type="ECO:0000256" key="1">
    <source>
        <dbReference type="SAM" id="MobiDB-lite"/>
    </source>
</evidence>
<reference evidence="2" key="1">
    <citation type="submission" date="2020-02" db="EMBL/GenBank/DDBJ databases">
        <authorList>
            <person name="Meier V. D."/>
        </authorList>
    </citation>
    <scope>NUCLEOTIDE SEQUENCE</scope>
    <source>
        <strain evidence="2">AVDCRST_MAG35</strain>
    </source>
</reference>
<accession>A0A6J4PCR4</accession>
<name>A0A6J4PCR4_9ACTN</name>
<feature type="region of interest" description="Disordered" evidence="1">
    <location>
        <begin position="1"/>
        <end position="61"/>
    </location>
</feature>